<dbReference type="PRINTS" id="PR00080">
    <property type="entry name" value="SDRFAMILY"/>
</dbReference>
<gene>
    <name evidence="2" type="ORF">MGWOODY_Clf128</name>
</gene>
<dbReference type="FunFam" id="3.40.50.720:FF:000084">
    <property type="entry name" value="Short-chain dehydrogenase reductase"/>
    <property type="match status" value="1"/>
</dbReference>
<comment type="similarity">
    <text evidence="1">Belongs to the short-chain dehydrogenases/reductases (SDR) family.</text>
</comment>
<dbReference type="InterPro" id="IPR036291">
    <property type="entry name" value="NAD(P)-bd_dom_sf"/>
</dbReference>
<sequence>MDLGLKDRVAIIGGGSKGLGRACADSLAQEGANLVICSRNAGELERVAGEISAATGVEVLAVAGDLSQLEDIQALVKRTADHYGRLDILVNNSGGPPAGRALDTSEEVWLQSIDMALMFFIRMSRESVPHMKDGGWGRIVNILASSVYQPIDNLVTSGVTRMGAVAYAKSLADEVGRDNILVNNVAPGYLLTDRMMHIFETRSQDTGANVEDLLQAHSSTIPVGRLGRPEELGDLVTFLSSEKNSYTTGSTILVDGGVVRSLI</sequence>
<evidence type="ECO:0000313" key="2">
    <source>
        <dbReference type="EMBL" id="CUV03762.1"/>
    </source>
</evidence>
<dbReference type="PRINTS" id="PR00081">
    <property type="entry name" value="GDHRDH"/>
</dbReference>
<dbReference type="GO" id="GO:0004316">
    <property type="term" value="F:3-oxoacyl-[acyl-carrier-protein] reductase (NADPH) activity"/>
    <property type="evidence" value="ECO:0007669"/>
    <property type="project" value="UniProtKB-EC"/>
</dbReference>
<dbReference type="InterPro" id="IPR002347">
    <property type="entry name" value="SDR_fam"/>
</dbReference>
<accession>A0A160VBV9</accession>
<dbReference type="InterPro" id="IPR050259">
    <property type="entry name" value="SDR"/>
</dbReference>
<dbReference type="EMBL" id="FAXA01000476">
    <property type="protein sequence ID" value="CUV03762.1"/>
    <property type="molecule type" value="Genomic_DNA"/>
</dbReference>
<evidence type="ECO:0000256" key="1">
    <source>
        <dbReference type="ARBA" id="ARBA00006484"/>
    </source>
</evidence>
<keyword evidence="2" id="KW-0560">Oxidoreductase</keyword>
<dbReference type="PANTHER" id="PTHR42879:SF6">
    <property type="entry name" value="NADPH-DEPENDENT REDUCTASE BACG"/>
    <property type="match status" value="1"/>
</dbReference>
<dbReference type="EC" id="1.1.1.100" evidence="2"/>
<reference evidence="2" key="1">
    <citation type="submission" date="2015-10" db="EMBL/GenBank/DDBJ databases">
        <authorList>
            <person name="Gilbert D.G."/>
        </authorList>
    </citation>
    <scope>NUCLEOTIDE SEQUENCE</scope>
</reference>
<dbReference type="SUPFAM" id="SSF51735">
    <property type="entry name" value="NAD(P)-binding Rossmann-fold domains"/>
    <property type="match status" value="1"/>
</dbReference>
<dbReference type="PANTHER" id="PTHR42879">
    <property type="entry name" value="3-OXOACYL-(ACYL-CARRIER-PROTEIN) REDUCTASE"/>
    <property type="match status" value="1"/>
</dbReference>
<dbReference type="Gene3D" id="3.40.50.720">
    <property type="entry name" value="NAD(P)-binding Rossmann-like Domain"/>
    <property type="match status" value="1"/>
</dbReference>
<protein>
    <submittedName>
        <fullName evidence="2">3-oxoacyl-[acyl-carrier protein] reductase</fullName>
        <ecNumber evidence="2">1.1.1.100</ecNumber>
    </submittedName>
</protein>
<name>A0A160VBV9_9ZZZZ</name>
<dbReference type="AlphaFoldDB" id="A0A160VBV9"/>
<proteinExistence type="inferred from homology"/>
<dbReference type="CDD" id="cd05344">
    <property type="entry name" value="BKR_like_SDR_like"/>
    <property type="match status" value="1"/>
</dbReference>
<dbReference type="Pfam" id="PF13561">
    <property type="entry name" value="adh_short_C2"/>
    <property type="match status" value="1"/>
</dbReference>
<organism evidence="2">
    <name type="scientific">hydrothermal vent metagenome</name>
    <dbReference type="NCBI Taxonomy" id="652676"/>
    <lineage>
        <taxon>unclassified sequences</taxon>
        <taxon>metagenomes</taxon>
        <taxon>ecological metagenomes</taxon>
    </lineage>
</organism>